<proteinExistence type="inferred from homology"/>
<dbReference type="GO" id="GO:0005634">
    <property type="term" value="C:nucleus"/>
    <property type="evidence" value="ECO:0007669"/>
    <property type="project" value="TreeGrafter"/>
</dbReference>
<dbReference type="GO" id="GO:0019888">
    <property type="term" value="F:protein phosphatase regulator activity"/>
    <property type="evidence" value="ECO:0007669"/>
    <property type="project" value="TreeGrafter"/>
</dbReference>
<organism evidence="4">
    <name type="scientific">Timema shepardi</name>
    <name type="common">Walking stick</name>
    <dbReference type="NCBI Taxonomy" id="629360"/>
    <lineage>
        <taxon>Eukaryota</taxon>
        <taxon>Metazoa</taxon>
        <taxon>Ecdysozoa</taxon>
        <taxon>Arthropoda</taxon>
        <taxon>Hexapoda</taxon>
        <taxon>Insecta</taxon>
        <taxon>Pterygota</taxon>
        <taxon>Neoptera</taxon>
        <taxon>Polyneoptera</taxon>
        <taxon>Phasmatodea</taxon>
        <taxon>Timematodea</taxon>
        <taxon>Timematoidea</taxon>
        <taxon>Timematidae</taxon>
        <taxon>Timema</taxon>
    </lineage>
</organism>
<evidence type="ECO:0000256" key="1">
    <source>
        <dbReference type="ARBA" id="ARBA00006180"/>
    </source>
</evidence>
<feature type="region of interest" description="Disordered" evidence="3">
    <location>
        <begin position="744"/>
        <end position="872"/>
    </location>
</feature>
<evidence type="ECO:0008006" key="5">
    <source>
        <dbReference type="Google" id="ProtNLM"/>
    </source>
</evidence>
<feature type="compositionally biased region" description="Polar residues" evidence="3">
    <location>
        <begin position="599"/>
        <end position="611"/>
    </location>
</feature>
<dbReference type="PANTHER" id="PTHR12634:SF8">
    <property type="entry name" value="FIERY MOUNTAIN, ISOFORM D"/>
    <property type="match status" value="1"/>
</dbReference>
<sequence length="968" mass="106990">MFWKFNHPSSPHIETLLNKDNVTLQELMEEDDIIQECKVQNKKLIDYLIRADVMEELVLLTTLEPPEDVEERLRYKYSNIACELMTCDVPAINERLARDEALLGKLYAFLDSDKPLNPLLASFFSKTIGVLVARRSEQVLEFLKSKENFGQLLLKHLGTSAIMDLILKLVTQVEGTDMRQNILNWLNNQHVVQALVALLDPSVDSERQSNAAHLLCDIIQNCRENQNTSSERSEPDIILTTIESPETVTLLLDHILSGTEKSETSIVGGISVLLALLDFSKPNMLSSDMNMYGGISGNGQNDDTSGENEHPAQVVLHTTMAILPRLKDLHQLLLDPPRKAAVRTTTCVLDPPLGNTRLQVARLLSMLVATNNAEINKELINLGTVAVLLDLFFKYSWNNFLHCQVEQFLAFALNAEVRPGTGDVFPDSHLLQYILVKCRLLQRILDAWEDNESQSSCQGRRRGYMGHLIKIANHILNASEKGTLSSFISENVSPDVVDAWEAFVLNQLAEINKSNQLCLGGVHPALSTSEEGEKEYSNVPFHQGAEVQQEIFTEFQMQNVPPQFENFSFSDQEEFTEGEEALYSSVDRLTSMTFSVTATNSLSPQGGQSSTCKEKHQQNEDDVWEQDVDFSAIAASRNSQWEESGTNSSSDEDERGEPDGREEDHMDVDIIDQWPAPSEAAVAPVAVDASNPWGHSDPLVASAPVLPEQASWANFDSAGFADFEANFTASGLADLKDGETVESIEKTPSVPKIDNSSCNSMLAITNADDSPDKAPAGRTLPSQEPHTSGQEEITPQQLPESGSDDNANPRAETASSEQLMDNHRFLSSQGLIADSNTGSGDQAEGPPLPEPSPQENGPVLEPPILDGSTDVPAKHAIPLTGHVPLPDTLTHFWTHWFTHFTNHNLKWDFLAITLHIMTSRYQHRTLLNSGPTVCGTRGQVTLSCFPASMRAGPQFNSYFTNLLLVSPT</sequence>
<dbReference type="PANTHER" id="PTHR12634">
    <property type="entry name" value="SIT4 YEAST -ASSOCIATING PROTEIN-RELATED"/>
    <property type="match status" value="1"/>
</dbReference>
<evidence type="ECO:0000313" key="4">
    <source>
        <dbReference type="EMBL" id="CAD7257007.1"/>
    </source>
</evidence>
<feature type="compositionally biased region" description="Polar residues" evidence="3">
    <location>
        <begin position="754"/>
        <end position="763"/>
    </location>
</feature>
<feature type="compositionally biased region" description="Polar residues" evidence="3">
    <location>
        <begin position="813"/>
        <end position="840"/>
    </location>
</feature>
<feature type="compositionally biased region" description="Polar residues" evidence="3">
    <location>
        <begin position="636"/>
        <end position="649"/>
    </location>
</feature>
<dbReference type="GO" id="GO:0005829">
    <property type="term" value="C:cytosol"/>
    <property type="evidence" value="ECO:0007669"/>
    <property type="project" value="TreeGrafter"/>
</dbReference>
<keyword evidence="2" id="KW-0131">Cell cycle</keyword>
<evidence type="ECO:0000256" key="3">
    <source>
        <dbReference type="SAM" id="MobiDB-lite"/>
    </source>
</evidence>
<dbReference type="EMBL" id="OC000350">
    <property type="protein sequence ID" value="CAD7257007.1"/>
    <property type="molecule type" value="Genomic_DNA"/>
</dbReference>
<accession>A0A7R9ANU6</accession>
<dbReference type="SUPFAM" id="SSF48371">
    <property type="entry name" value="ARM repeat"/>
    <property type="match status" value="1"/>
</dbReference>
<feature type="region of interest" description="Disordered" evidence="3">
    <location>
        <begin position="599"/>
        <end position="622"/>
    </location>
</feature>
<evidence type="ECO:0000256" key="2">
    <source>
        <dbReference type="ARBA" id="ARBA00023306"/>
    </source>
</evidence>
<reference evidence="4" key="1">
    <citation type="submission" date="2020-11" db="EMBL/GenBank/DDBJ databases">
        <authorList>
            <person name="Tran Van P."/>
        </authorList>
    </citation>
    <scope>NUCLEOTIDE SEQUENCE</scope>
</reference>
<feature type="region of interest" description="Disordered" evidence="3">
    <location>
        <begin position="635"/>
        <end position="663"/>
    </location>
</feature>
<comment type="similarity">
    <text evidence="1">Belongs to the SAPS family.</text>
</comment>
<dbReference type="GO" id="GO:0019903">
    <property type="term" value="F:protein phosphatase binding"/>
    <property type="evidence" value="ECO:0007669"/>
    <property type="project" value="InterPro"/>
</dbReference>
<dbReference type="InterPro" id="IPR007587">
    <property type="entry name" value="SAPS"/>
</dbReference>
<dbReference type="Pfam" id="PF04499">
    <property type="entry name" value="SAPS"/>
    <property type="match status" value="1"/>
</dbReference>
<protein>
    <recommendedName>
        <fullName evidence="5">Serine/threonine-protein phosphatase 6 regulatory subunit 3</fullName>
    </recommendedName>
</protein>
<name>A0A7R9ANU6_TIMSH</name>
<gene>
    <name evidence="4" type="ORF">TSIB3V08_LOCUS1282</name>
</gene>
<dbReference type="AlphaFoldDB" id="A0A7R9ANU6"/>
<dbReference type="InterPro" id="IPR016024">
    <property type="entry name" value="ARM-type_fold"/>
</dbReference>
<feature type="compositionally biased region" description="Polar residues" evidence="3">
    <location>
        <begin position="780"/>
        <end position="806"/>
    </location>
</feature>